<dbReference type="AlphaFoldDB" id="A0A0W0STS7"/>
<comment type="cofactor">
    <cofactor evidence="1 12">
        <name>pyridoxal 5'-phosphate</name>
        <dbReference type="ChEBI" id="CHEBI:597326"/>
    </cofactor>
</comment>
<keyword evidence="3 12" id="KW-0663">Pyridoxal phosphate</keyword>
<dbReference type="Gene3D" id="3.20.10.10">
    <property type="entry name" value="D-amino Acid Aminotransferase, subunit A, domain 2"/>
    <property type="match status" value="1"/>
</dbReference>
<name>A0A0W0STS7_9GAMM</name>
<evidence type="ECO:0000256" key="5">
    <source>
        <dbReference type="ARBA" id="ARBA00035633"/>
    </source>
</evidence>
<evidence type="ECO:0000256" key="2">
    <source>
        <dbReference type="ARBA" id="ARBA00009320"/>
    </source>
</evidence>
<comment type="caution">
    <text evidence="13">The sequence shown here is derived from an EMBL/GenBank/DDBJ whole genome shotgun (WGS) entry which is preliminary data.</text>
</comment>
<keyword evidence="4" id="KW-0289">Folate biosynthesis</keyword>
<proteinExistence type="inferred from homology"/>
<evidence type="ECO:0000256" key="6">
    <source>
        <dbReference type="ARBA" id="ARBA00035676"/>
    </source>
</evidence>
<dbReference type="PANTHER" id="PTHR42743:SF10">
    <property type="entry name" value="D-ALANINE AMINOTRANSFERASE"/>
    <property type="match status" value="1"/>
</dbReference>
<evidence type="ECO:0000256" key="3">
    <source>
        <dbReference type="ARBA" id="ARBA00022898"/>
    </source>
</evidence>
<evidence type="ECO:0000256" key="12">
    <source>
        <dbReference type="RuleBase" id="RU004516"/>
    </source>
</evidence>
<comment type="similarity">
    <text evidence="2 11">Belongs to the class-IV pyridoxal-phosphate-dependent aminotransferase family.</text>
</comment>
<dbReference type="GO" id="GO:0046656">
    <property type="term" value="P:folic acid biosynthetic process"/>
    <property type="evidence" value="ECO:0007669"/>
    <property type="project" value="UniProtKB-KW"/>
</dbReference>
<dbReference type="PANTHER" id="PTHR42743">
    <property type="entry name" value="AMINO-ACID AMINOTRANSFERASE"/>
    <property type="match status" value="1"/>
</dbReference>
<dbReference type="Gene3D" id="3.30.470.10">
    <property type="match status" value="1"/>
</dbReference>
<evidence type="ECO:0000256" key="1">
    <source>
        <dbReference type="ARBA" id="ARBA00001933"/>
    </source>
</evidence>
<dbReference type="GO" id="GO:0008483">
    <property type="term" value="F:transaminase activity"/>
    <property type="evidence" value="ECO:0007669"/>
    <property type="project" value="UniProtKB-KW"/>
</dbReference>
<evidence type="ECO:0000256" key="11">
    <source>
        <dbReference type="RuleBase" id="RU004106"/>
    </source>
</evidence>
<dbReference type="RefSeq" id="WP_058440796.1">
    <property type="nucleotide sequence ID" value="NZ_CAAAHU010000007.1"/>
</dbReference>
<dbReference type="STRING" id="29422.Lbru_0717"/>
<comment type="catalytic activity">
    <reaction evidence="7">
        <text>4-amino-4-deoxychorismate = 4-aminobenzoate + pyruvate + H(+)</text>
        <dbReference type="Rhea" id="RHEA:16201"/>
        <dbReference type="ChEBI" id="CHEBI:15361"/>
        <dbReference type="ChEBI" id="CHEBI:15378"/>
        <dbReference type="ChEBI" id="CHEBI:17836"/>
        <dbReference type="ChEBI" id="CHEBI:58406"/>
        <dbReference type="EC" id="4.1.3.38"/>
    </reaction>
</comment>
<evidence type="ECO:0000256" key="10">
    <source>
        <dbReference type="ARBA" id="ARBA00080135"/>
    </source>
</evidence>
<dbReference type="InterPro" id="IPR018300">
    <property type="entry name" value="Aminotrans_IV_CS"/>
</dbReference>
<dbReference type="GO" id="GO:0008696">
    <property type="term" value="F:4-amino-4-deoxychorismate lyase activity"/>
    <property type="evidence" value="ECO:0007669"/>
    <property type="project" value="UniProtKB-EC"/>
</dbReference>
<comment type="pathway">
    <text evidence="5">Cofactor biosynthesis; tetrahydrofolate biosynthesis; 4-aminobenzoate from chorismate: step 2/2.</text>
</comment>
<keyword evidence="13" id="KW-0808">Transferase</keyword>
<dbReference type="EC" id="4.1.3.38" evidence="6"/>
<accession>A0A0W0STS7</accession>
<dbReference type="InterPro" id="IPR050571">
    <property type="entry name" value="Class-IV_PLP-Dep_Aminotrnsfr"/>
</dbReference>
<dbReference type="OrthoDB" id="21319at2"/>
<dbReference type="InterPro" id="IPR043132">
    <property type="entry name" value="BCAT-like_C"/>
</dbReference>
<evidence type="ECO:0000256" key="7">
    <source>
        <dbReference type="ARBA" id="ARBA00049529"/>
    </source>
</evidence>
<dbReference type="GO" id="GO:0005829">
    <property type="term" value="C:cytosol"/>
    <property type="evidence" value="ECO:0007669"/>
    <property type="project" value="TreeGrafter"/>
</dbReference>
<dbReference type="PATRIC" id="fig|29422.6.peg.750"/>
<comment type="function">
    <text evidence="8">Involved in the biosynthesis of p-aminobenzoate (PABA), a precursor of tetrahydrofolate. Converts 4-amino-4-deoxychorismate into 4-aminobenzoate (PABA) and pyruvate.</text>
</comment>
<dbReference type="FunFam" id="3.20.10.10:FF:000002">
    <property type="entry name" value="D-alanine aminotransferase"/>
    <property type="match status" value="1"/>
</dbReference>
<dbReference type="SUPFAM" id="SSF56752">
    <property type="entry name" value="D-aminoacid aminotransferase-like PLP-dependent enzymes"/>
    <property type="match status" value="1"/>
</dbReference>
<organism evidence="13 14">
    <name type="scientific">Legionella brunensis</name>
    <dbReference type="NCBI Taxonomy" id="29422"/>
    <lineage>
        <taxon>Bacteria</taxon>
        <taxon>Pseudomonadati</taxon>
        <taxon>Pseudomonadota</taxon>
        <taxon>Gammaproteobacteria</taxon>
        <taxon>Legionellales</taxon>
        <taxon>Legionellaceae</taxon>
        <taxon>Legionella</taxon>
    </lineage>
</organism>
<dbReference type="Proteomes" id="UP000054742">
    <property type="component" value="Unassembled WGS sequence"/>
</dbReference>
<dbReference type="Pfam" id="PF01063">
    <property type="entry name" value="Aminotran_4"/>
    <property type="match status" value="1"/>
</dbReference>
<protein>
    <recommendedName>
        <fullName evidence="9">Aminodeoxychorismate lyase</fullName>
        <ecNumber evidence="6">4.1.3.38</ecNumber>
    </recommendedName>
    <alternativeName>
        <fullName evidence="10">4-amino-4-deoxychorismate lyase</fullName>
    </alternativeName>
</protein>
<dbReference type="InterPro" id="IPR001544">
    <property type="entry name" value="Aminotrans_IV"/>
</dbReference>
<dbReference type="EMBL" id="LNXV01000004">
    <property type="protein sequence ID" value="KTC86776.1"/>
    <property type="molecule type" value="Genomic_DNA"/>
</dbReference>
<evidence type="ECO:0000313" key="13">
    <source>
        <dbReference type="EMBL" id="KTC86776.1"/>
    </source>
</evidence>
<evidence type="ECO:0000256" key="9">
    <source>
        <dbReference type="ARBA" id="ARBA00069174"/>
    </source>
</evidence>
<dbReference type="PROSITE" id="PS00770">
    <property type="entry name" value="AA_TRANSFER_CLASS_4"/>
    <property type="match status" value="1"/>
</dbReference>
<dbReference type="InterPro" id="IPR043131">
    <property type="entry name" value="BCAT-like_N"/>
</dbReference>
<dbReference type="GO" id="GO:0008652">
    <property type="term" value="P:amino acid biosynthetic process"/>
    <property type="evidence" value="ECO:0007669"/>
    <property type="project" value="UniProtKB-ARBA"/>
</dbReference>
<sequence length="284" mass="32113">MSGIVFINGDYLPASEAKISVFDRGFLFADAVYEVIPVYKGRSFFVERHLKRLETSLMHARIANPKLNWRTIFNTLIEQNGARDLQLYVHITRGNQGVRKHDIPGELKPSVIVFTIHTPYASFETKKLGLRANIVEDIRWLRCDIKTTSLLANILLNDEAVSQGANTAILSRDGILTEGSASNVFLVDPDGIIYTPPLDNMCLPGITRQITIELIKSLSWPLREEKIPTKALLQAQEVWVTSTTKEIYPITTIDNLPIGNGYGGVFWEQINAKYQQLIHNQYDR</sequence>
<reference evidence="13 14" key="1">
    <citation type="submission" date="2015-11" db="EMBL/GenBank/DDBJ databases">
        <title>Genomic analysis of 38 Legionella species identifies large and diverse effector repertoires.</title>
        <authorList>
            <person name="Burstein D."/>
            <person name="Amaro F."/>
            <person name="Zusman T."/>
            <person name="Lifshitz Z."/>
            <person name="Cohen O."/>
            <person name="Gilbert J.A."/>
            <person name="Pupko T."/>
            <person name="Shuman H.A."/>
            <person name="Segal G."/>
        </authorList>
    </citation>
    <scope>NUCLEOTIDE SEQUENCE [LARGE SCALE GENOMIC DNA]</scope>
    <source>
        <strain evidence="13 14">ATCC 43878</strain>
    </source>
</reference>
<dbReference type="InterPro" id="IPR036038">
    <property type="entry name" value="Aminotransferase-like"/>
</dbReference>
<keyword evidence="14" id="KW-1185">Reference proteome</keyword>
<keyword evidence="13" id="KW-0032">Aminotransferase</keyword>
<evidence type="ECO:0000256" key="8">
    <source>
        <dbReference type="ARBA" id="ARBA00054027"/>
    </source>
</evidence>
<gene>
    <name evidence="13" type="primary">ala_2</name>
    <name evidence="13" type="ORF">Lbru_0717</name>
</gene>
<evidence type="ECO:0000313" key="14">
    <source>
        <dbReference type="Proteomes" id="UP000054742"/>
    </source>
</evidence>
<evidence type="ECO:0000256" key="4">
    <source>
        <dbReference type="ARBA" id="ARBA00022909"/>
    </source>
</evidence>